<comment type="subunit">
    <text evidence="6">Homotetramer.</text>
</comment>
<protein>
    <recommendedName>
        <fullName evidence="6">ADP-dependent (S)-NAD(P)H-hydrate dehydratase</fullName>
        <ecNumber evidence="6">4.2.1.136</ecNumber>
    </recommendedName>
    <alternativeName>
        <fullName evidence="6">ADP-dependent NAD(P)HX dehydratase</fullName>
    </alternativeName>
</protein>
<dbReference type="SUPFAM" id="SSF53613">
    <property type="entry name" value="Ribokinase-like"/>
    <property type="match status" value="1"/>
</dbReference>
<feature type="binding site" evidence="6">
    <location>
        <position position="220"/>
    </location>
    <ligand>
        <name>AMP</name>
        <dbReference type="ChEBI" id="CHEBI:456215"/>
    </ligand>
</feature>
<dbReference type="InterPro" id="IPR029056">
    <property type="entry name" value="Ribokinase-like"/>
</dbReference>
<dbReference type="PROSITE" id="PS01050">
    <property type="entry name" value="YJEF_C_2"/>
    <property type="match status" value="1"/>
</dbReference>
<evidence type="ECO:0000313" key="8">
    <source>
        <dbReference type="EMBL" id="OEG70882.1"/>
    </source>
</evidence>
<comment type="cofactor">
    <cofactor evidence="6">
        <name>Mg(2+)</name>
        <dbReference type="ChEBI" id="CHEBI:18420"/>
    </cofactor>
</comment>
<dbReference type="Gene3D" id="3.40.1190.20">
    <property type="match status" value="1"/>
</dbReference>
<sequence>MKEKRIRDFASKLKRNHDSYKYNFGHVLVIAGSKTMPGAGALCCLGALRAGSGLVTYAVKDNFLGQACAISKPEIMFFVYKTSLDILDFIKYRKVTSIVIGPGLKADNNILYKFIKEIISAVNIPVILDASGLACFNGITGELKTANAKLIITPHLGEFSKLLNIQSAVIENDREKIVSDFAEANSLICVLKGSNTFVSCGKKKYKNNTGTPAMATAGSGDVLSGIISSFVNVTDDIFEAVTFAVFIHGFAGEIAEKDKGMTGIIASDIAENICYAVKQIMMKNT</sequence>
<dbReference type="Pfam" id="PF01256">
    <property type="entry name" value="Carb_kinase"/>
    <property type="match status" value="1"/>
</dbReference>
<dbReference type="Proteomes" id="UP000095237">
    <property type="component" value="Unassembled WGS sequence"/>
</dbReference>
<dbReference type="GO" id="GO:0046496">
    <property type="term" value="P:nicotinamide nucleotide metabolic process"/>
    <property type="evidence" value="ECO:0007669"/>
    <property type="project" value="UniProtKB-UniRule"/>
</dbReference>
<evidence type="ECO:0000259" key="7">
    <source>
        <dbReference type="PROSITE" id="PS51383"/>
    </source>
</evidence>
<keyword evidence="9" id="KW-1185">Reference proteome</keyword>
<dbReference type="GO" id="GO:0052855">
    <property type="term" value="F:ADP-dependent NAD(P)H-hydrate dehydratase activity"/>
    <property type="evidence" value="ECO:0007669"/>
    <property type="project" value="UniProtKB-UniRule"/>
</dbReference>
<comment type="catalytic activity">
    <reaction evidence="6">
        <text>(6S)-NADPHX + ADP = AMP + phosphate + NADPH + H(+)</text>
        <dbReference type="Rhea" id="RHEA:32235"/>
        <dbReference type="ChEBI" id="CHEBI:15378"/>
        <dbReference type="ChEBI" id="CHEBI:43474"/>
        <dbReference type="ChEBI" id="CHEBI:57783"/>
        <dbReference type="ChEBI" id="CHEBI:64076"/>
        <dbReference type="ChEBI" id="CHEBI:456215"/>
        <dbReference type="ChEBI" id="CHEBI:456216"/>
        <dbReference type="EC" id="4.2.1.136"/>
    </reaction>
</comment>
<comment type="function">
    <text evidence="6">Catalyzes the dehydration of the S-form of NAD(P)HX at the expense of ADP, which is converted to AMP. Together with NAD(P)HX epimerase, which catalyzes the epimerization of the S- and R-forms, the enzyme allows the repair of both epimers of NAD(P)HX, a damaged form of NAD(P)H that is a result of enzymatic or heat-dependent hydration.</text>
</comment>
<dbReference type="CDD" id="cd01171">
    <property type="entry name" value="YXKO-related"/>
    <property type="match status" value="1"/>
</dbReference>
<evidence type="ECO:0000256" key="1">
    <source>
        <dbReference type="ARBA" id="ARBA00022741"/>
    </source>
</evidence>
<dbReference type="EC" id="4.2.1.136" evidence="6"/>
<comment type="similarity">
    <text evidence="6">Belongs to the NnrD/CARKD family.</text>
</comment>
<evidence type="ECO:0000256" key="3">
    <source>
        <dbReference type="ARBA" id="ARBA00022857"/>
    </source>
</evidence>
<dbReference type="GO" id="GO:0052856">
    <property type="term" value="F:NAD(P)HX epimerase activity"/>
    <property type="evidence" value="ECO:0007669"/>
    <property type="project" value="TreeGrafter"/>
</dbReference>
<evidence type="ECO:0000256" key="2">
    <source>
        <dbReference type="ARBA" id="ARBA00022840"/>
    </source>
</evidence>
<dbReference type="PANTHER" id="PTHR12592">
    <property type="entry name" value="ATP-DEPENDENT (S)-NAD(P)H-HYDRATE DEHYDRATASE FAMILY MEMBER"/>
    <property type="match status" value="1"/>
</dbReference>
<accession>A0A1E5IK44</accession>
<comment type="catalytic activity">
    <reaction evidence="6">
        <text>(6S)-NADHX + ADP = AMP + phosphate + NADH + H(+)</text>
        <dbReference type="Rhea" id="RHEA:32223"/>
        <dbReference type="ChEBI" id="CHEBI:15378"/>
        <dbReference type="ChEBI" id="CHEBI:43474"/>
        <dbReference type="ChEBI" id="CHEBI:57945"/>
        <dbReference type="ChEBI" id="CHEBI:64074"/>
        <dbReference type="ChEBI" id="CHEBI:456215"/>
        <dbReference type="ChEBI" id="CHEBI:456216"/>
        <dbReference type="EC" id="4.2.1.136"/>
    </reaction>
</comment>
<dbReference type="PANTHER" id="PTHR12592:SF0">
    <property type="entry name" value="ATP-DEPENDENT (S)-NAD(P)H-HYDRATE DEHYDRATASE"/>
    <property type="match status" value="1"/>
</dbReference>
<feature type="binding site" evidence="6">
    <location>
        <begin position="192"/>
        <end position="196"/>
    </location>
    <ligand>
        <name>AMP</name>
        <dbReference type="ChEBI" id="CHEBI:456215"/>
    </ligand>
</feature>
<organism evidence="8 9">
    <name type="scientific">Endomicrobium trichonymphae</name>
    <dbReference type="NCBI Taxonomy" id="1408204"/>
    <lineage>
        <taxon>Bacteria</taxon>
        <taxon>Pseudomonadati</taxon>
        <taxon>Elusimicrobiota</taxon>
        <taxon>Endomicrobiia</taxon>
        <taxon>Endomicrobiales</taxon>
        <taxon>Endomicrobiaceae</taxon>
        <taxon>Candidatus Endomicrobiellum</taxon>
    </lineage>
</organism>
<dbReference type="GO" id="GO:0110051">
    <property type="term" value="P:metabolite repair"/>
    <property type="evidence" value="ECO:0007669"/>
    <property type="project" value="TreeGrafter"/>
</dbReference>
<dbReference type="NCBIfam" id="TIGR00196">
    <property type="entry name" value="yjeF_cterm"/>
    <property type="match status" value="1"/>
</dbReference>
<evidence type="ECO:0000256" key="6">
    <source>
        <dbReference type="HAMAP-Rule" id="MF_01965"/>
    </source>
</evidence>
<feature type="binding site" evidence="6">
    <location>
        <position position="39"/>
    </location>
    <ligand>
        <name>(6S)-NADPHX</name>
        <dbReference type="ChEBI" id="CHEBI:64076"/>
    </ligand>
</feature>
<dbReference type="AlphaFoldDB" id="A0A1E5IK44"/>
<dbReference type="InterPro" id="IPR000631">
    <property type="entry name" value="CARKD"/>
</dbReference>
<keyword evidence="4 6" id="KW-0520">NAD</keyword>
<feature type="domain" description="YjeF C-terminal" evidence="7">
    <location>
        <begin position="4"/>
        <end position="280"/>
    </location>
</feature>
<evidence type="ECO:0000313" key="9">
    <source>
        <dbReference type="Proteomes" id="UP000095237"/>
    </source>
</evidence>
<dbReference type="PROSITE" id="PS51383">
    <property type="entry name" value="YJEF_C_3"/>
    <property type="match status" value="1"/>
</dbReference>
<comment type="caution">
    <text evidence="8">The sequence shown here is derived from an EMBL/GenBank/DDBJ whole genome shotgun (WGS) entry which is preliminary data.</text>
</comment>
<dbReference type="HAMAP" id="MF_01965">
    <property type="entry name" value="NADHX_dehydratase"/>
    <property type="match status" value="1"/>
</dbReference>
<feature type="binding site" evidence="6">
    <location>
        <position position="155"/>
    </location>
    <ligand>
        <name>(6S)-NADPHX</name>
        <dbReference type="ChEBI" id="CHEBI:64076"/>
    </ligand>
</feature>
<evidence type="ECO:0000256" key="4">
    <source>
        <dbReference type="ARBA" id="ARBA00023027"/>
    </source>
</evidence>
<evidence type="ECO:0000256" key="5">
    <source>
        <dbReference type="ARBA" id="ARBA00023239"/>
    </source>
</evidence>
<feature type="binding site" evidence="6">
    <location>
        <position position="103"/>
    </location>
    <ligand>
        <name>(6S)-NADPHX</name>
        <dbReference type="ChEBI" id="CHEBI:64076"/>
    </ligand>
</feature>
<reference evidence="8 9" key="1">
    <citation type="submission" date="2015-11" db="EMBL/GenBank/DDBJ databases">
        <title>Evidence for parallel genomic evolution in an endosymbiosis of termite gut flagellates.</title>
        <authorList>
            <person name="Zheng H."/>
        </authorList>
    </citation>
    <scope>NUCLEOTIDE SEQUENCE [LARGE SCALE GENOMIC DNA]</scope>
    <source>
        <strain evidence="8 9">CET450</strain>
    </source>
</reference>
<dbReference type="InterPro" id="IPR017953">
    <property type="entry name" value="Carbohydrate_kinase_pred_CS"/>
</dbReference>
<keyword evidence="5 6" id="KW-0456">Lyase</keyword>
<proteinExistence type="inferred from homology"/>
<keyword evidence="2 6" id="KW-0067">ATP-binding</keyword>
<gene>
    <name evidence="6" type="primary">nnrD</name>
    <name evidence="8" type="ORF">ATZ36_16460</name>
</gene>
<name>A0A1E5IK44_ENDTX</name>
<feature type="binding site" evidence="6">
    <location>
        <position position="221"/>
    </location>
    <ligand>
        <name>(6S)-NADPHX</name>
        <dbReference type="ChEBI" id="CHEBI:64076"/>
    </ligand>
</feature>
<dbReference type="EMBL" id="LNVX01000290">
    <property type="protein sequence ID" value="OEG70882.1"/>
    <property type="molecule type" value="Genomic_DNA"/>
</dbReference>
<keyword evidence="1 6" id="KW-0547">Nucleotide-binding</keyword>
<dbReference type="GO" id="GO:0005524">
    <property type="term" value="F:ATP binding"/>
    <property type="evidence" value="ECO:0007669"/>
    <property type="project" value="UniProtKB-KW"/>
</dbReference>
<keyword evidence="3 6" id="KW-0521">NADP</keyword>